<keyword evidence="2" id="KW-1185">Reference proteome</keyword>
<reference evidence="2" key="2">
    <citation type="submission" date="2019-02" db="EMBL/GenBank/DDBJ databases">
        <title>Opniocepnalus argus Var Kimnra genome.</title>
        <authorList>
            <person name="Zhou C."/>
            <person name="Xiao S."/>
        </authorList>
    </citation>
    <scope>NUCLEOTIDE SEQUENCE [LARGE SCALE GENOMIC DNA]</scope>
</reference>
<sequence>MSRWPAKDCFLAVLSSDGEEELHSAVSPAESTAECSFSQHLSAPGKDSLPADICTLLEEDGTCNLELTHLLTHPSHSVAHTFQAKGDKAAAGGGLLVIAAKPCVYPPGQQIHHGSLWSN</sequence>
<accession>A0A6G1QG61</accession>
<protein>
    <submittedName>
        <fullName evidence="1">Uncharacterized protein</fullName>
    </submittedName>
</protein>
<dbReference type="EMBL" id="CM015728">
    <property type="protein sequence ID" value="KAF3701651.1"/>
    <property type="molecule type" value="Genomic_DNA"/>
</dbReference>
<evidence type="ECO:0000313" key="2">
    <source>
        <dbReference type="Proteomes" id="UP000503349"/>
    </source>
</evidence>
<dbReference type="Proteomes" id="UP000503349">
    <property type="component" value="Chromosome 17"/>
</dbReference>
<organism evidence="1 2">
    <name type="scientific">Channa argus</name>
    <name type="common">Northern snakehead</name>
    <name type="synonym">Ophicephalus argus</name>
    <dbReference type="NCBI Taxonomy" id="215402"/>
    <lineage>
        <taxon>Eukaryota</taxon>
        <taxon>Metazoa</taxon>
        <taxon>Chordata</taxon>
        <taxon>Craniata</taxon>
        <taxon>Vertebrata</taxon>
        <taxon>Euteleostomi</taxon>
        <taxon>Actinopterygii</taxon>
        <taxon>Neopterygii</taxon>
        <taxon>Teleostei</taxon>
        <taxon>Neoteleostei</taxon>
        <taxon>Acanthomorphata</taxon>
        <taxon>Anabantaria</taxon>
        <taxon>Anabantiformes</taxon>
        <taxon>Channoidei</taxon>
        <taxon>Channidae</taxon>
        <taxon>Channa</taxon>
    </lineage>
</organism>
<dbReference type="AlphaFoldDB" id="A0A6G1QG61"/>
<name>A0A6G1QG61_CHAAH</name>
<reference evidence="1 2" key="1">
    <citation type="submission" date="2019-02" db="EMBL/GenBank/DDBJ databases">
        <title>Opniocepnalus argus genome.</title>
        <authorList>
            <person name="Zhou C."/>
            <person name="Xiao S."/>
        </authorList>
    </citation>
    <scope>NUCLEOTIDE SEQUENCE [LARGE SCALE GENOMIC DNA]</scope>
    <source>
        <strain evidence="1">OARG1902GOOAL</strain>
        <tissue evidence="1">Muscle</tissue>
    </source>
</reference>
<gene>
    <name evidence="1" type="ORF">EXN66_Car017339</name>
</gene>
<evidence type="ECO:0000313" key="1">
    <source>
        <dbReference type="EMBL" id="KAF3701651.1"/>
    </source>
</evidence>
<proteinExistence type="predicted"/>